<organism evidence="2">
    <name type="scientific">Mytilinidion resinicola</name>
    <dbReference type="NCBI Taxonomy" id="574789"/>
    <lineage>
        <taxon>Eukaryota</taxon>
        <taxon>Fungi</taxon>
        <taxon>Dikarya</taxon>
        <taxon>Ascomycota</taxon>
        <taxon>Pezizomycotina</taxon>
        <taxon>Dothideomycetes</taxon>
        <taxon>Pleosporomycetidae</taxon>
        <taxon>Mytilinidiales</taxon>
        <taxon>Mytilinidiaceae</taxon>
        <taxon>Mytilinidion</taxon>
    </lineage>
</organism>
<evidence type="ECO:0000259" key="1">
    <source>
        <dbReference type="Pfam" id="PF06985"/>
    </source>
</evidence>
<dbReference type="RefSeq" id="XP_033569675.1">
    <property type="nucleotide sequence ID" value="XM_033716204.1"/>
</dbReference>
<feature type="non-terminal residue" evidence="2">
    <location>
        <position position="249"/>
    </location>
</feature>
<reference evidence="4" key="3">
    <citation type="submission" date="2025-04" db="UniProtKB">
        <authorList>
            <consortium name="RefSeq"/>
        </authorList>
    </citation>
    <scope>IDENTIFICATION</scope>
    <source>
        <strain evidence="4">CBS 304.34</strain>
    </source>
</reference>
<dbReference type="Pfam" id="PF06985">
    <property type="entry name" value="HET"/>
    <property type="match status" value="1"/>
</dbReference>
<name>A0A6A6Y1L5_9PEZI</name>
<dbReference type="PANTHER" id="PTHR33112">
    <property type="entry name" value="DOMAIN PROTEIN, PUTATIVE-RELATED"/>
    <property type="match status" value="1"/>
</dbReference>
<evidence type="ECO:0000313" key="4">
    <source>
        <dbReference type="RefSeq" id="XP_033569675.1"/>
    </source>
</evidence>
<evidence type="ECO:0000313" key="2">
    <source>
        <dbReference type="EMBL" id="KAF2802711.1"/>
    </source>
</evidence>
<dbReference type="Proteomes" id="UP000504636">
    <property type="component" value="Unplaced"/>
</dbReference>
<dbReference type="OrthoDB" id="5428863at2759"/>
<reference evidence="2 4" key="1">
    <citation type="journal article" date="2020" name="Stud. Mycol.">
        <title>101 Dothideomycetes genomes: a test case for predicting lifestyles and emergence of pathogens.</title>
        <authorList>
            <person name="Haridas S."/>
            <person name="Albert R."/>
            <person name="Binder M."/>
            <person name="Bloem J."/>
            <person name="Labutti K."/>
            <person name="Salamov A."/>
            <person name="Andreopoulos B."/>
            <person name="Baker S."/>
            <person name="Barry K."/>
            <person name="Bills G."/>
            <person name="Bluhm B."/>
            <person name="Cannon C."/>
            <person name="Castanera R."/>
            <person name="Culley D."/>
            <person name="Daum C."/>
            <person name="Ezra D."/>
            <person name="Gonzalez J."/>
            <person name="Henrissat B."/>
            <person name="Kuo A."/>
            <person name="Liang C."/>
            <person name="Lipzen A."/>
            <person name="Lutzoni F."/>
            <person name="Magnuson J."/>
            <person name="Mondo S."/>
            <person name="Nolan M."/>
            <person name="Ohm R."/>
            <person name="Pangilinan J."/>
            <person name="Park H.-J."/>
            <person name="Ramirez L."/>
            <person name="Alfaro M."/>
            <person name="Sun H."/>
            <person name="Tritt A."/>
            <person name="Yoshinaga Y."/>
            <person name="Zwiers L.-H."/>
            <person name="Turgeon B."/>
            <person name="Goodwin S."/>
            <person name="Spatafora J."/>
            <person name="Crous P."/>
            <person name="Grigoriev I."/>
        </authorList>
    </citation>
    <scope>NUCLEOTIDE SEQUENCE</scope>
    <source>
        <strain evidence="2 4">CBS 304.34</strain>
    </source>
</reference>
<evidence type="ECO:0000313" key="3">
    <source>
        <dbReference type="Proteomes" id="UP000504636"/>
    </source>
</evidence>
<dbReference type="PANTHER" id="PTHR33112:SF16">
    <property type="entry name" value="HETEROKARYON INCOMPATIBILITY DOMAIN-CONTAINING PROTEIN"/>
    <property type="match status" value="1"/>
</dbReference>
<protein>
    <submittedName>
        <fullName evidence="2 4">HET-domain-containing protein</fullName>
    </submittedName>
</protein>
<dbReference type="EMBL" id="MU003721">
    <property type="protein sequence ID" value="KAF2802711.1"/>
    <property type="molecule type" value="Genomic_DNA"/>
</dbReference>
<sequence>MGRSWYDPRNELTRSIARPIFCHNEKSRQSLLASPRVLQQEIDLSVVKRWLKRCSSNHGVACRSTGNPVDGLKVINCRNLTVEKARPSIPYAALSYVWGGVESAQVCTPSDDAVPLPEDLPKTIRDAITVCNGVHTPYLWVDSLCIDQGNSKEITDQINQMSSIYKGARFTIVAATGKDSNAGLPGVNDSKRSTQPVANVGKLQLISTMRPPIYAIPESIWASRGWTLQEAVLSHRRLVFTDDQLYFEC</sequence>
<dbReference type="InterPro" id="IPR010730">
    <property type="entry name" value="HET"/>
</dbReference>
<keyword evidence="3" id="KW-1185">Reference proteome</keyword>
<gene>
    <name evidence="2 4" type="ORF">BDZ99DRAFT_401033</name>
</gene>
<dbReference type="GeneID" id="54457097"/>
<proteinExistence type="predicted"/>
<accession>A0A6A6Y1L5</accession>
<feature type="domain" description="Heterokaryon incompatibility" evidence="1">
    <location>
        <begin position="91"/>
        <end position="230"/>
    </location>
</feature>
<reference evidence="4" key="2">
    <citation type="submission" date="2020-04" db="EMBL/GenBank/DDBJ databases">
        <authorList>
            <consortium name="NCBI Genome Project"/>
        </authorList>
    </citation>
    <scope>NUCLEOTIDE SEQUENCE</scope>
    <source>
        <strain evidence="4">CBS 304.34</strain>
    </source>
</reference>
<dbReference type="AlphaFoldDB" id="A0A6A6Y1L5"/>